<dbReference type="GO" id="GO:0005524">
    <property type="term" value="F:ATP binding"/>
    <property type="evidence" value="ECO:0007669"/>
    <property type="project" value="UniProtKB-UniRule"/>
</dbReference>
<evidence type="ECO:0000259" key="2">
    <source>
        <dbReference type="PROSITE" id="PS50975"/>
    </source>
</evidence>
<organism evidence="3 4">
    <name type="scientific">Streptomyces pini</name>
    <dbReference type="NCBI Taxonomy" id="1520580"/>
    <lineage>
        <taxon>Bacteria</taxon>
        <taxon>Bacillati</taxon>
        <taxon>Actinomycetota</taxon>
        <taxon>Actinomycetes</taxon>
        <taxon>Kitasatosporales</taxon>
        <taxon>Streptomycetaceae</taxon>
        <taxon>Streptomyces</taxon>
    </lineage>
</organism>
<dbReference type="GO" id="GO:0018169">
    <property type="term" value="F:ribosomal S6-glutamic acid ligase activity"/>
    <property type="evidence" value="ECO:0007669"/>
    <property type="project" value="TreeGrafter"/>
</dbReference>
<dbReference type="GO" id="GO:0046872">
    <property type="term" value="F:metal ion binding"/>
    <property type="evidence" value="ECO:0007669"/>
    <property type="project" value="InterPro"/>
</dbReference>
<protein>
    <submittedName>
        <fullName evidence="3">ATP-grasp ribosomal peptide maturase, SAV_5884 family</fullName>
    </submittedName>
</protein>
<accession>A0A1I4FFM7</accession>
<dbReference type="PROSITE" id="PS50975">
    <property type="entry name" value="ATP_GRASP"/>
    <property type="match status" value="1"/>
</dbReference>
<sequence length="348" mass="37438">MTAPGTTTSGPAVSGTVLVLTGRFDPTADLVVEELNRRAVPVFRTDVADFPLRLSLAARLGGRTEEAGRAGEGGHAAGRAWSGTLRTGRRTLDLRDVRSVYYRRPARPRFPDGMSPDARRVAEREARRGFGGLLAALPVRWLPPPGRAADAEYKPLQLRVAAESGLSVPRTLITNDPGAAREFGEEAGGRVVFKPFTPVRGTVGGRSAAVYTSIVGPAELGHPDVATTAHLFQEWVPKAYEVRLTAVGGRLFAAEIHTDSPAGHVDWRSDYDSHRYRLCEPPPAVAAGVRRMMDTLGLPYGAFDFVVTPEGRWCFLEINPSGQFGFVEQATGLPITAAVADWLEGKGT</sequence>
<dbReference type="GO" id="GO:0005737">
    <property type="term" value="C:cytoplasm"/>
    <property type="evidence" value="ECO:0007669"/>
    <property type="project" value="TreeGrafter"/>
</dbReference>
<dbReference type="GO" id="GO:0009432">
    <property type="term" value="P:SOS response"/>
    <property type="evidence" value="ECO:0007669"/>
    <property type="project" value="TreeGrafter"/>
</dbReference>
<feature type="domain" description="ATP-grasp" evidence="2">
    <location>
        <begin position="158"/>
        <end position="344"/>
    </location>
</feature>
<evidence type="ECO:0000313" key="3">
    <source>
        <dbReference type="EMBL" id="SFL16754.1"/>
    </source>
</evidence>
<dbReference type="Gene3D" id="3.30.470.20">
    <property type="entry name" value="ATP-grasp fold, B domain"/>
    <property type="match status" value="1"/>
</dbReference>
<proteinExistence type="predicted"/>
<dbReference type="Pfam" id="PF21068">
    <property type="entry name" value="ATPgraspMvdD"/>
    <property type="match status" value="1"/>
</dbReference>
<dbReference type="InterPro" id="IPR011761">
    <property type="entry name" value="ATP-grasp"/>
</dbReference>
<keyword evidence="1" id="KW-0067">ATP-binding</keyword>
<dbReference type="PANTHER" id="PTHR21621">
    <property type="entry name" value="RIBOSOMAL PROTEIN S6 MODIFICATION PROTEIN"/>
    <property type="match status" value="1"/>
</dbReference>
<dbReference type="NCBIfam" id="TIGR04187">
    <property type="entry name" value="GRASP_SAV_5884"/>
    <property type="match status" value="1"/>
</dbReference>
<keyword evidence="1" id="KW-0547">Nucleotide-binding</keyword>
<dbReference type="SUPFAM" id="SSF56059">
    <property type="entry name" value="Glutathione synthetase ATP-binding domain-like"/>
    <property type="match status" value="1"/>
</dbReference>
<dbReference type="Proteomes" id="UP000198928">
    <property type="component" value="Unassembled WGS sequence"/>
</dbReference>
<dbReference type="InterPro" id="IPR048936">
    <property type="entry name" value="MvdD-like_ATPgrasp"/>
</dbReference>
<dbReference type="PANTHER" id="PTHR21621:SF0">
    <property type="entry name" value="BETA-CITRYLGLUTAMATE SYNTHASE B-RELATED"/>
    <property type="match status" value="1"/>
</dbReference>
<gene>
    <name evidence="3" type="ORF">SAMN05192584_11424</name>
</gene>
<dbReference type="AlphaFoldDB" id="A0A1I4FFM7"/>
<dbReference type="OrthoDB" id="9794735at2"/>
<dbReference type="InterPro" id="IPR026449">
    <property type="entry name" value="GRASP_SAV_5884"/>
</dbReference>
<evidence type="ECO:0000313" key="4">
    <source>
        <dbReference type="Proteomes" id="UP000198928"/>
    </source>
</evidence>
<keyword evidence="4" id="KW-1185">Reference proteome</keyword>
<reference evidence="4" key="1">
    <citation type="submission" date="2016-10" db="EMBL/GenBank/DDBJ databases">
        <authorList>
            <person name="Varghese N."/>
            <person name="Submissions S."/>
        </authorList>
    </citation>
    <scope>NUCLEOTIDE SEQUENCE [LARGE SCALE GENOMIC DNA]</scope>
    <source>
        <strain evidence="4">PL19</strain>
    </source>
</reference>
<evidence type="ECO:0000256" key="1">
    <source>
        <dbReference type="PROSITE-ProRule" id="PRU00409"/>
    </source>
</evidence>
<name>A0A1I4FFM7_9ACTN</name>
<dbReference type="EMBL" id="FOSG01000014">
    <property type="protein sequence ID" value="SFL16754.1"/>
    <property type="molecule type" value="Genomic_DNA"/>
</dbReference>